<feature type="transmembrane region" description="Helical" evidence="2">
    <location>
        <begin position="119"/>
        <end position="145"/>
    </location>
</feature>
<dbReference type="STRING" id="578458.D8PQM5"/>
<dbReference type="HOGENOM" id="CLU_008677_0_0_1"/>
<evidence type="ECO:0000256" key="2">
    <source>
        <dbReference type="SAM" id="Phobius"/>
    </source>
</evidence>
<keyword evidence="4" id="KW-1185">Reference proteome</keyword>
<feature type="transmembrane region" description="Helical" evidence="2">
    <location>
        <begin position="252"/>
        <end position="273"/>
    </location>
</feature>
<keyword evidence="2" id="KW-1133">Transmembrane helix</keyword>
<evidence type="ECO:0000313" key="4">
    <source>
        <dbReference type="Proteomes" id="UP000007431"/>
    </source>
</evidence>
<evidence type="ECO:0000256" key="1">
    <source>
        <dbReference type="SAM" id="MobiDB-lite"/>
    </source>
</evidence>
<proteinExistence type="predicted"/>
<feature type="transmembrane region" description="Helical" evidence="2">
    <location>
        <begin position="588"/>
        <end position="611"/>
    </location>
</feature>
<dbReference type="InParanoid" id="D8PQM5"/>
<feature type="transmembrane region" description="Helical" evidence="2">
    <location>
        <begin position="555"/>
        <end position="576"/>
    </location>
</feature>
<feature type="compositionally biased region" description="Polar residues" evidence="1">
    <location>
        <begin position="1229"/>
        <end position="1238"/>
    </location>
</feature>
<dbReference type="Proteomes" id="UP000007431">
    <property type="component" value="Unassembled WGS sequence"/>
</dbReference>
<keyword evidence="2" id="KW-0472">Membrane</keyword>
<feature type="non-terminal residue" evidence="3">
    <location>
        <position position="1290"/>
    </location>
</feature>
<feature type="region of interest" description="Disordered" evidence="1">
    <location>
        <begin position="926"/>
        <end position="961"/>
    </location>
</feature>
<accession>D8PQM5</accession>
<feature type="region of interest" description="Disordered" evidence="1">
    <location>
        <begin position="84"/>
        <end position="110"/>
    </location>
</feature>
<dbReference type="EMBL" id="GL377302">
    <property type="protein sequence ID" value="EFJ03093.1"/>
    <property type="molecule type" value="Genomic_DNA"/>
</dbReference>
<dbReference type="KEGG" id="scm:SCHCO_02622454"/>
<evidence type="ECO:0000313" key="3">
    <source>
        <dbReference type="EMBL" id="EFJ03093.1"/>
    </source>
</evidence>
<feature type="region of interest" description="Disordered" evidence="1">
    <location>
        <begin position="1207"/>
        <end position="1248"/>
    </location>
</feature>
<organism evidence="4">
    <name type="scientific">Schizophyllum commune (strain H4-8 / FGSC 9210)</name>
    <name type="common">Split gill fungus</name>
    <dbReference type="NCBI Taxonomy" id="578458"/>
    <lineage>
        <taxon>Eukaryota</taxon>
        <taxon>Fungi</taxon>
        <taxon>Dikarya</taxon>
        <taxon>Basidiomycota</taxon>
        <taxon>Agaricomycotina</taxon>
        <taxon>Agaricomycetes</taxon>
        <taxon>Agaricomycetidae</taxon>
        <taxon>Agaricales</taxon>
        <taxon>Schizophyllaceae</taxon>
        <taxon>Schizophyllum</taxon>
    </lineage>
</organism>
<dbReference type="OrthoDB" id="2529242at2759"/>
<gene>
    <name evidence="3" type="ORF">SCHCODRAFT_102745</name>
</gene>
<feature type="transmembrane region" description="Helical" evidence="2">
    <location>
        <begin position="176"/>
        <end position="197"/>
    </location>
</feature>
<feature type="compositionally biased region" description="Polar residues" evidence="1">
    <location>
        <begin position="1080"/>
        <end position="1089"/>
    </location>
</feature>
<dbReference type="VEuPathDB" id="FungiDB:SCHCODRAFT_02622454"/>
<feature type="region of interest" description="Disordered" evidence="1">
    <location>
        <begin position="1076"/>
        <end position="1182"/>
    </location>
</feature>
<feature type="transmembrane region" description="Helical" evidence="2">
    <location>
        <begin position="218"/>
        <end position="240"/>
    </location>
</feature>
<reference evidence="3 4" key="1">
    <citation type="journal article" date="2010" name="Nat. Biotechnol.">
        <title>Genome sequence of the model mushroom Schizophyllum commune.</title>
        <authorList>
            <person name="Ohm R.A."/>
            <person name="de Jong J.F."/>
            <person name="Lugones L.G."/>
            <person name="Aerts A."/>
            <person name="Kothe E."/>
            <person name="Stajich J.E."/>
            <person name="de Vries R.P."/>
            <person name="Record E."/>
            <person name="Levasseur A."/>
            <person name="Baker S.E."/>
            <person name="Bartholomew K.A."/>
            <person name="Coutinho P.M."/>
            <person name="Erdmann S."/>
            <person name="Fowler T.J."/>
            <person name="Gathman A.C."/>
            <person name="Lombard V."/>
            <person name="Henrissat B."/>
            <person name="Knabe N."/>
            <person name="Kuees U."/>
            <person name="Lilly W.W."/>
            <person name="Lindquist E."/>
            <person name="Lucas S."/>
            <person name="Magnuson J.K."/>
            <person name="Piumi F."/>
            <person name="Raudaskoski M."/>
            <person name="Salamov A."/>
            <person name="Schmutz J."/>
            <person name="Schwarze F.W.M.R."/>
            <person name="vanKuyk P.A."/>
            <person name="Horton J.S."/>
            <person name="Grigoriev I.V."/>
            <person name="Woesten H.A.B."/>
        </authorList>
    </citation>
    <scope>NUCLEOTIDE SEQUENCE [LARGE SCALE GENOMIC DNA]</scope>
    <source>
        <strain evidence="4">H4-8 / FGSC 9210</strain>
    </source>
</reference>
<keyword evidence="2" id="KW-0812">Transmembrane</keyword>
<dbReference type="OMA" id="IAQRHYS"/>
<dbReference type="GeneID" id="9587975"/>
<sequence>MDMHIAVARADDAALPGRDEHRERLALRAGRLVRHRALRSLDTDERVLLRPLPYSAVASIVLSRDPASFRLDLKKRLTFRRPAFGPTVPARTPDASPTPSRTRRSFKTRTNSNSNVPDMFPLVLTLVLALLSFLASAFVILRIVLPVLPPSPFSRRVAPAEFGLPNFKELTTADKAHLWLATLDIAALAMLVWEVLMQSMGSATGFAMAQDAGSSVRIWLAMTVRQGCLLAILGLTLLHVRRGQSTSLGRSHWLILAPVAILTITSSAVAGVLAGAGVNTLFTGLAGYTSAVALLGSTLFISLAVTLFKIQRNLNAVPEEEDNWPPVRRVEEDKPRPSFTTDEVDALRDGASWITSTAGSRRGSISAWSFSTHHTSHQEHHGGRPQNGNYPSVPAKNSFWFGNPSGDLEVPPVPPLPVHYGPISPSASDLRDEDPFRRTCPSPLPDIPDHPINPLGSQTSWLTSTNGSHITMSAWSFPTTVGGRAPGSSTSSATSTASAPQLNAQLLPSSVPTRPTTPALSNAQVLGGYGYTGDAEKGLQAGHNHGEVPISTARVVAWMVLMWLPIALALPLLCSVGPSQDPSSTMSLLLILSVVLSSPMLTIMILCGWGLPIPTADLFVTNLPTNIRVGGSSSNTLLNRFSHEYKRSCSASVTVVEGRRSGDVWIEKKQAVDGKDKVGRAVEMMLPRPKLSVMPVKESDHLMPPTPFRADDAATLSSGGSPASALTAEFGRLRKDSKASSRLSGSSAHQEYTTRIMVAQRHYSALAKTIEIQASPEKRPSAETMVDAEATGAQKKRTSVMGAGHLRNRSVPSIYGPETPTGGSFRGLNPSPTPPPAFPLPPTPPSVRTARLAQLGHKKSFSSGFDFSPINDMHEIDALTAGVLPILVPGLKVGEDMRIKQGKYTPPESMSRRTVKMVKKASPGVDEFGNDWSSPQFHSTPARRPREARSRKSSHRSHYSLPSLGLGMDGVHSLQRWSAEIAHDIENKVRMLTAAPESELGRRATVFGGETVPNTIPNMRVADKAEQRAPTTKLSRQASIRSLGLRPEVPHTARSSLISIPDPLSAASTATLFELDPPQAESTPHNTAVSRRRVSQDPAPPMPNIPQHVKDETRTSRRRSSIVYIRSDDAPMPIDAPTTTSTRPRKPSLVQRAVRPLIPKKSAKLRKSDPENDTTSSPRGLRPLSLLQTRDVNAPVVAVQDAATKPLSVGKKQKERASRRAVVDAENVDPTQAATASTGGKKRGLRPLQLGRSDTSKMRAILQRDEDVPNVVVRPPSGVESYSTYRAYAA</sequence>
<dbReference type="eggNOG" id="ENOG502SSRU">
    <property type="taxonomic scope" value="Eukaryota"/>
</dbReference>
<name>D8PQM5_SCHCM</name>
<protein>
    <submittedName>
        <fullName evidence="3">Uncharacterized protein</fullName>
    </submittedName>
</protein>
<feature type="transmembrane region" description="Helical" evidence="2">
    <location>
        <begin position="285"/>
        <end position="308"/>
    </location>
</feature>